<gene>
    <name evidence="1" type="ORF">J5X75_08335</name>
</gene>
<proteinExistence type="predicted"/>
<organism evidence="1 2">
    <name type="scientific">Actinoplanes flavus</name>
    <dbReference type="NCBI Taxonomy" id="2820290"/>
    <lineage>
        <taxon>Bacteria</taxon>
        <taxon>Bacillati</taxon>
        <taxon>Actinomycetota</taxon>
        <taxon>Actinomycetes</taxon>
        <taxon>Micromonosporales</taxon>
        <taxon>Micromonosporaceae</taxon>
        <taxon>Actinoplanes</taxon>
    </lineage>
</organism>
<accession>A0ABS3UFI7</accession>
<dbReference type="EMBL" id="JAGFNS010000004">
    <property type="protein sequence ID" value="MBO3737526.1"/>
    <property type="molecule type" value="Genomic_DNA"/>
</dbReference>
<dbReference type="RefSeq" id="WP_208466724.1">
    <property type="nucleotide sequence ID" value="NZ_JAGFNS010000004.1"/>
</dbReference>
<keyword evidence="2" id="KW-1185">Reference proteome</keyword>
<protein>
    <submittedName>
        <fullName evidence="1">SMI1/KNR4 family protein</fullName>
    </submittedName>
</protein>
<comment type="caution">
    <text evidence="1">The sequence shown here is derived from an EMBL/GenBank/DDBJ whole genome shotgun (WGS) entry which is preliminary data.</text>
</comment>
<evidence type="ECO:0000313" key="2">
    <source>
        <dbReference type="Proteomes" id="UP000679690"/>
    </source>
</evidence>
<dbReference type="Proteomes" id="UP000679690">
    <property type="component" value="Unassembled WGS sequence"/>
</dbReference>
<reference evidence="1 2" key="1">
    <citation type="submission" date="2021-03" db="EMBL/GenBank/DDBJ databases">
        <title>Actinoplanes flavus sp. nov., a novel actinomycete isolated from Coconut Palm rhizosphere soil.</title>
        <authorList>
            <person name="Luo X."/>
        </authorList>
    </citation>
    <scope>NUCLEOTIDE SEQUENCE [LARGE SCALE GENOMIC DNA]</scope>
    <source>
        <strain evidence="1 2">NEAU-H7</strain>
    </source>
</reference>
<evidence type="ECO:0000313" key="1">
    <source>
        <dbReference type="EMBL" id="MBO3737526.1"/>
    </source>
</evidence>
<sequence>MFDQKFPALLTAALNAPFAVDHEGHDFEPLDEFDSAEEITDWWRAWTDNEDAGEPPLRVFGQDGSGGQAAIWLRNPDTPIESQPVVFLGSEGQMAVLAQSLSDYLRLLANGVGPLEPVAGLDREPQPIPELVALAPGEPRSSEAILADAERLLKELEEFVEETCNGPFFDDGALT</sequence>
<name>A0ABS3UFI7_9ACTN</name>